<dbReference type="InterPro" id="IPR015421">
    <property type="entry name" value="PyrdxlP-dep_Trfase_major"/>
</dbReference>
<dbReference type="PANTHER" id="PTHR43586:SF8">
    <property type="entry name" value="CYSTEINE DESULFURASE 1, CHLOROPLASTIC"/>
    <property type="match status" value="1"/>
</dbReference>
<dbReference type="InterPro" id="IPR015424">
    <property type="entry name" value="PyrdxlP-dep_Trfase"/>
</dbReference>
<protein>
    <recommendedName>
        <fullName evidence="3 8">Cysteine desulfurase</fullName>
        <ecNumber evidence="3 8">2.8.1.7</ecNumber>
    </recommendedName>
</protein>
<dbReference type="Gene3D" id="3.40.640.10">
    <property type="entry name" value="Type I PLP-dependent aspartate aminotransferase-like (Major domain)"/>
    <property type="match status" value="1"/>
</dbReference>
<keyword evidence="5 8" id="KW-0663">Pyridoxal phosphate</keyword>
<comment type="function">
    <text evidence="8">Catalyzes the removal of elemental sulfur and selenium atoms from L-cysteine, L-cystine, L-selenocysteine, and L-selenocystine to produce L-alanine.</text>
</comment>
<dbReference type="NCBIfam" id="TIGR01979">
    <property type="entry name" value="sufS"/>
    <property type="match status" value="1"/>
</dbReference>
<comment type="catalytic activity">
    <reaction evidence="6 8">
        <text>(sulfur carrier)-H + L-cysteine = (sulfur carrier)-SH + L-alanine</text>
        <dbReference type="Rhea" id="RHEA:43892"/>
        <dbReference type="Rhea" id="RHEA-COMP:14737"/>
        <dbReference type="Rhea" id="RHEA-COMP:14739"/>
        <dbReference type="ChEBI" id="CHEBI:29917"/>
        <dbReference type="ChEBI" id="CHEBI:35235"/>
        <dbReference type="ChEBI" id="CHEBI:57972"/>
        <dbReference type="ChEBI" id="CHEBI:64428"/>
        <dbReference type="EC" id="2.8.1.7"/>
    </reaction>
</comment>
<dbReference type="GO" id="GO:0006534">
    <property type="term" value="P:cysteine metabolic process"/>
    <property type="evidence" value="ECO:0007669"/>
    <property type="project" value="UniProtKB-UniRule"/>
</dbReference>
<dbReference type="OrthoDB" id="9804366at2"/>
<dbReference type="InterPro" id="IPR015422">
    <property type="entry name" value="PyrdxlP-dep_Trfase_small"/>
</dbReference>
<evidence type="ECO:0000256" key="6">
    <source>
        <dbReference type="ARBA" id="ARBA00050776"/>
    </source>
</evidence>
<proteinExistence type="inferred from homology"/>
<dbReference type="CDD" id="cd06453">
    <property type="entry name" value="SufS_like"/>
    <property type="match status" value="1"/>
</dbReference>
<gene>
    <name evidence="10" type="ORF">B0A77_08870</name>
</gene>
<evidence type="ECO:0000256" key="8">
    <source>
        <dbReference type="RuleBase" id="RU004506"/>
    </source>
</evidence>
<dbReference type="GO" id="GO:0031071">
    <property type="term" value="F:cysteine desulfurase activity"/>
    <property type="evidence" value="ECO:0007669"/>
    <property type="project" value="UniProtKB-UniRule"/>
</dbReference>
<dbReference type="PROSITE" id="PS00595">
    <property type="entry name" value="AA_TRANSFER_CLASS_5"/>
    <property type="match status" value="1"/>
</dbReference>
<dbReference type="Gene3D" id="3.90.1150.10">
    <property type="entry name" value="Aspartate Aminotransferase, domain 1"/>
    <property type="match status" value="1"/>
</dbReference>
<comment type="similarity">
    <text evidence="2 8">Belongs to the class-V pyridoxal-phosphate-dependent aminotransferase family. Csd subfamily.</text>
</comment>
<dbReference type="EC" id="2.8.1.7" evidence="3 8"/>
<comment type="caution">
    <text evidence="10">The sequence shown here is derived from an EMBL/GenBank/DDBJ whole genome shotgun (WGS) entry which is preliminary data.</text>
</comment>
<evidence type="ECO:0000313" key="11">
    <source>
        <dbReference type="Proteomes" id="UP000220828"/>
    </source>
</evidence>
<accession>A0A2H3KLX1</accession>
<dbReference type="AlphaFoldDB" id="A0A2H3KLX1"/>
<reference evidence="10 11" key="1">
    <citation type="submission" date="2017-09" db="EMBL/GenBank/DDBJ databases">
        <title>Whole genomes of Flavobacteriaceae.</title>
        <authorList>
            <person name="Stine C."/>
            <person name="Li C."/>
            <person name="Tadesse D."/>
        </authorList>
    </citation>
    <scope>NUCLEOTIDE SEQUENCE [LARGE SCALE GENOMIC DNA]</scope>
    <source>
        <strain evidence="10 11">ATCC 35036</strain>
    </source>
</reference>
<comment type="cofactor">
    <cofactor evidence="1 7">
        <name>pyridoxal 5'-phosphate</name>
        <dbReference type="ChEBI" id="CHEBI:597326"/>
    </cofactor>
</comment>
<dbReference type="GO" id="GO:0030170">
    <property type="term" value="F:pyridoxal phosphate binding"/>
    <property type="evidence" value="ECO:0007669"/>
    <property type="project" value="UniProtKB-UniRule"/>
</dbReference>
<dbReference type="EMBL" id="PCMW01000046">
    <property type="protein sequence ID" value="PDS24238.1"/>
    <property type="molecule type" value="Genomic_DNA"/>
</dbReference>
<evidence type="ECO:0000256" key="3">
    <source>
        <dbReference type="ARBA" id="ARBA00012239"/>
    </source>
</evidence>
<dbReference type="InterPro" id="IPR020578">
    <property type="entry name" value="Aminotrans_V_PyrdxlP_BS"/>
</dbReference>
<evidence type="ECO:0000256" key="4">
    <source>
        <dbReference type="ARBA" id="ARBA00022679"/>
    </source>
</evidence>
<organism evidence="10 11">
    <name type="scientific">Flavobacterium branchiophilum</name>
    <dbReference type="NCBI Taxonomy" id="55197"/>
    <lineage>
        <taxon>Bacteria</taxon>
        <taxon>Pseudomonadati</taxon>
        <taxon>Bacteroidota</taxon>
        <taxon>Flavobacteriia</taxon>
        <taxon>Flavobacteriales</taxon>
        <taxon>Flavobacteriaceae</taxon>
        <taxon>Flavobacterium</taxon>
    </lineage>
</organism>
<evidence type="ECO:0000256" key="5">
    <source>
        <dbReference type="ARBA" id="ARBA00022898"/>
    </source>
</evidence>
<keyword evidence="4 8" id="KW-0808">Transferase</keyword>
<evidence type="ECO:0000256" key="7">
    <source>
        <dbReference type="RuleBase" id="RU004504"/>
    </source>
</evidence>
<evidence type="ECO:0000256" key="1">
    <source>
        <dbReference type="ARBA" id="ARBA00001933"/>
    </source>
</evidence>
<dbReference type="InterPro" id="IPR010970">
    <property type="entry name" value="Cys_dSase_SufS"/>
</dbReference>
<evidence type="ECO:0000313" key="10">
    <source>
        <dbReference type="EMBL" id="PDS24238.1"/>
    </source>
</evidence>
<evidence type="ECO:0000259" key="9">
    <source>
        <dbReference type="Pfam" id="PF00266"/>
    </source>
</evidence>
<dbReference type="RefSeq" id="WP_097554201.1">
    <property type="nucleotide sequence ID" value="NZ_PCMW01000046.1"/>
</dbReference>
<dbReference type="Proteomes" id="UP000220828">
    <property type="component" value="Unassembled WGS sequence"/>
</dbReference>
<feature type="domain" description="Aminotransferase class V" evidence="9">
    <location>
        <begin position="24"/>
        <end position="391"/>
    </location>
</feature>
<dbReference type="Pfam" id="PF00266">
    <property type="entry name" value="Aminotran_5"/>
    <property type="match status" value="1"/>
</dbReference>
<dbReference type="SUPFAM" id="SSF53383">
    <property type="entry name" value="PLP-dependent transferases"/>
    <property type="match status" value="1"/>
</dbReference>
<dbReference type="PANTHER" id="PTHR43586">
    <property type="entry name" value="CYSTEINE DESULFURASE"/>
    <property type="match status" value="1"/>
</dbReference>
<sequence length="404" mass="44184">MFDIQKIRADFPILGTQVNNKPLVYFDNGATSQKPRVVIEAIAHYYENTNANIHRGVHTLSQKATDAYELARQKIQKHLNALHPHEVIMTSGTTHSINIVANGMAHWLKPMDEILVSALEHHSNIVPWQMLCERTGAVLKVIPMDANGALILSEFEKLLSDKTKLVAVNHISNALGTLNPVAYMAQKAHQVGALILVDGAQAVPHLRPNVVALDCDFYVFSGHKMCGPTGTGVLYGKEVHLNALAPFQGGGEMIKEVTFEKTIYAALPHRLEAGTPNIAGGIVLGVAIDYLNEIGFEAIAAHEKMLLDYATQALTQIEGLQIFGTTPEKASVISFNIKGIHPYDIGTIIDKLGIAVRTGHHCAQPIMNFFEIPGTIRASFAFYNTKDEIDLMVAAIKKAMTMLQ</sequence>
<dbReference type="InterPro" id="IPR000192">
    <property type="entry name" value="Aminotrans_V_dom"/>
</dbReference>
<evidence type="ECO:0000256" key="2">
    <source>
        <dbReference type="ARBA" id="ARBA00010447"/>
    </source>
</evidence>
<name>A0A2H3KLX1_9FLAO</name>